<organism evidence="1 2">
    <name type="scientific">Apiospora aurea</name>
    <dbReference type="NCBI Taxonomy" id="335848"/>
    <lineage>
        <taxon>Eukaryota</taxon>
        <taxon>Fungi</taxon>
        <taxon>Dikarya</taxon>
        <taxon>Ascomycota</taxon>
        <taxon>Pezizomycotina</taxon>
        <taxon>Sordariomycetes</taxon>
        <taxon>Xylariomycetidae</taxon>
        <taxon>Amphisphaeriales</taxon>
        <taxon>Apiosporaceae</taxon>
        <taxon>Apiospora</taxon>
    </lineage>
</organism>
<protein>
    <submittedName>
        <fullName evidence="1">Uncharacterized protein</fullName>
    </submittedName>
</protein>
<reference evidence="1 2" key="1">
    <citation type="submission" date="2023-01" db="EMBL/GenBank/DDBJ databases">
        <title>Analysis of 21 Apiospora genomes using comparative genomics revels a genus with tremendous synthesis potential of carbohydrate active enzymes and secondary metabolites.</title>
        <authorList>
            <person name="Sorensen T."/>
        </authorList>
    </citation>
    <scope>NUCLEOTIDE SEQUENCE [LARGE SCALE GENOMIC DNA]</scope>
    <source>
        <strain evidence="1 2">CBS 24483</strain>
    </source>
</reference>
<gene>
    <name evidence="1" type="ORF">PG986_000903</name>
</gene>
<proteinExistence type="predicted"/>
<accession>A0ABR1QVA5</accession>
<sequence length="148" mass="15600">MCGNNSRPSYGGAIAILNPPERVSGGLPSPEMSVSGRLLFHSARDDTLATDATFMHDENAGCGGGALYTIGIHKLGDLTTSALVSPFIHKFSLEGKDPDCDARPRTMSASLSHPLRIEVGHEGIIGRRVTVWKQGGVSPLAEGIIGYN</sequence>
<evidence type="ECO:0000313" key="1">
    <source>
        <dbReference type="EMBL" id="KAK7966626.1"/>
    </source>
</evidence>
<dbReference type="RefSeq" id="XP_066706018.1">
    <property type="nucleotide sequence ID" value="XM_066837125.1"/>
</dbReference>
<comment type="caution">
    <text evidence="1">The sequence shown here is derived from an EMBL/GenBank/DDBJ whole genome shotgun (WGS) entry which is preliminary data.</text>
</comment>
<name>A0ABR1QVA5_9PEZI</name>
<dbReference type="GeneID" id="92070187"/>
<dbReference type="EMBL" id="JAQQWE010000001">
    <property type="protein sequence ID" value="KAK7966626.1"/>
    <property type="molecule type" value="Genomic_DNA"/>
</dbReference>
<dbReference type="Proteomes" id="UP001391051">
    <property type="component" value="Unassembled WGS sequence"/>
</dbReference>
<keyword evidence="2" id="KW-1185">Reference proteome</keyword>
<evidence type="ECO:0000313" key="2">
    <source>
        <dbReference type="Proteomes" id="UP001391051"/>
    </source>
</evidence>